<dbReference type="InterPro" id="IPR036264">
    <property type="entry name" value="Bact_exopeptidase_dim_dom"/>
</dbReference>
<evidence type="ECO:0000313" key="5">
    <source>
        <dbReference type="Proteomes" id="UP000238164"/>
    </source>
</evidence>
<protein>
    <submittedName>
        <fullName evidence="4">Hippurate hydrolase</fullName>
    </submittedName>
</protein>
<dbReference type="SUPFAM" id="SSF53187">
    <property type="entry name" value="Zn-dependent exopeptidases"/>
    <property type="match status" value="1"/>
</dbReference>
<dbReference type="RefSeq" id="WP_105187293.1">
    <property type="nucleotide sequence ID" value="NZ_BAAAGO010000026.1"/>
</dbReference>
<evidence type="ECO:0000259" key="3">
    <source>
        <dbReference type="Pfam" id="PF07687"/>
    </source>
</evidence>
<evidence type="ECO:0000313" key="4">
    <source>
        <dbReference type="EMBL" id="SPD88889.1"/>
    </source>
</evidence>
<dbReference type="Gene3D" id="3.40.630.10">
    <property type="entry name" value="Zn peptidases"/>
    <property type="match status" value="1"/>
</dbReference>
<dbReference type="EMBL" id="LT985188">
    <property type="protein sequence ID" value="SPD88889.1"/>
    <property type="molecule type" value="Genomic_DNA"/>
</dbReference>
<dbReference type="OrthoDB" id="9777385at2"/>
<dbReference type="GO" id="GO:0019877">
    <property type="term" value="P:diaminopimelate biosynthetic process"/>
    <property type="evidence" value="ECO:0007669"/>
    <property type="project" value="UniProtKB-ARBA"/>
</dbReference>
<proteinExistence type="predicted"/>
<accession>A0A2N9JNC8</accession>
<dbReference type="Pfam" id="PF01546">
    <property type="entry name" value="Peptidase_M20"/>
    <property type="match status" value="1"/>
</dbReference>
<dbReference type="PIRSF" id="PIRSF005962">
    <property type="entry name" value="Pept_M20D_amidohydro"/>
    <property type="match status" value="1"/>
</dbReference>
<dbReference type="CDD" id="cd03886">
    <property type="entry name" value="M20_Acy1"/>
    <property type="match status" value="1"/>
</dbReference>
<dbReference type="KEGG" id="mgg:MPLG2_3859"/>
<comment type="cofactor">
    <cofactor evidence="2">
        <name>Mn(2+)</name>
        <dbReference type="ChEBI" id="CHEBI:29035"/>
    </cofactor>
    <text evidence="2">The Mn(2+) ion enhances activity.</text>
</comment>
<organism evidence="4 5">
    <name type="scientific">Micropruina glycogenica</name>
    <dbReference type="NCBI Taxonomy" id="75385"/>
    <lineage>
        <taxon>Bacteria</taxon>
        <taxon>Bacillati</taxon>
        <taxon>Actinomycetota</taxon>
        <taxon>Actinomycetes</taxon>
        <taxon>Propionibacteriales</taxon>
        <taxon>Nocardioidaceae</taxon>
        <taxon>Micropruina</taxon>
    </lineage>
</organism>
<feature type="binding site" evidence="2">
    <location>
        <position position="105"/>
    </location>
    <ligand>
        <name>Mn(2+)</name>
        <dbReference type="ChEBI" id="CHEBI:29035"/>
        <label>2</label>
    </ligand>
</feature>
<dbReference type="FunFam" id="3.30.70.360:FF:000001">
    <property type="entry name" value="N-acetyldiaminopimelate deacetylase"/>
    <property type="match status" value="1"/>
</dbReference>
<dbReference type="InterPro" id="IPR017439">
    <property type="entry name" value="Amidohydrolase"/>
</dbReference>
<dbReference type="GO" id="GO:0046872">
    <property type="term" value="F:metal ion binding"/>
    <property type="evidence" value="ECO:0007669"/>
    <property type="project" value="UniProtKB-KW"/>
</dbReference>
<feature type="binding site" evidence="2">
    <location>
        <position position="107"/>
    </location>
    <ligand>
        <name>Mn(2+)</name>
        <dbReference type="ChEBI" id="CHEBI:29035"/>
        <label>2</label>
    </ligand>
</feature>
<sequence>MTSTTDIAARLHPELQALRRELHADPELGNDNPRTQARILAALDGLDLEITTGESVTSVVAVLRGRAETAGERPIVLLRGDMDGLPVTEATGQPFASTTGTMHACGHDLHVAGLVGAVRILHELRDELPGDVVFMFQPGEEGPGGAAPMIAEGVLDAAGRRADAAFGLHVISAQAPLGVWTGRAGVLMAAADQCYIAVRGVGGHGSQPHRSKDPVPVACEIVLALQAMVTRQFDAFDPVVVTAGRIVGGTKENIIPDDAHIDLTVRTFSKTNHDQVPERIERLARGIAEAHGLSAEVNYVPGYPVTVNDDAAYALMTDTVTDLFGAERYVEMPFPEAGAEDFSYVLEQVPGAYIFVSAYPGDDWNTTATNHSPRALFDDVVLADCSALLAEVTLRRLRQG</sequence>
<keyword evidence="2" id="KW-0479">Metal-binding</keyword>
<evidence type="ECO:0000256" key="1">
    <source>
        <dbReference type="ARBA" id="ARBA00022801"/>
    </source>
</evidence>
<dbReference type="AlphaFoldDB" id="A0A2N9JNC8"/>
<feature type="domain" description="Peptidase M20 dimerisation" evidence="3">
    <location>
        <begin position="194"/>
        <end position="286"/>
    </location>
</feature>
<keyword evidence="2" id="KW-0464">Manganese</keyword>
<feature type="binding site" evidence="2">
    <location>
        <position position="141"/>
    </location>
    <ligand>
        <name>Mn(2+)</name>
        <dbReference type="ChEBI" id="CHEBI:29035"/>
        <label>2</label>
    </ligand>
</feature>
<dbReference type="PANTHER" id="PTHR11014:SF63">
    <property type="entry name" value="METALLOPEPTIDASE, PUTATIVE (AFU_ORTHOLOGUE AFUA_6G09600)-RELATED"/>
    <property type="match status" value="1"/>
</dbReference>
<feature type="binding site" evidence="2">
    <location>
        <position position="169"/>
    </location>
    <ligand>
        <name>Mn(2+)</name>
        <dbReference type="ChEBI" id="CHEBI:29035"/>
        <label>2</label>
    </ligand>
</feature>
<dbReference type="Gene3D" id="3.30.70.360">
    <property type="match status" value="1"/>
</dbReference>
<name>A0A2N9JNC8_9ACTN</name>
<dbReference type="Proteomes" id="UP000238164">
    <property type="component" value="Chromosome 1"/>
</dbReference>
<dbReference type="InterPro" id="IPR002933">
    <property type="entry name" value="Peptidase_M20"/>
</dbReference>
<evidence type="ECO:0000256" key="2">
    <source>
        <dbReference type="PIRSR" id="PIRSR005962-1"/>
    </source>
</evidence>
<reference evidence="4 5" key="1">
    <citation type="submission" date="2018-02" db="EMBL/GenBank/DDBJ databases">
        <authorList>
            <person name="Cohen D.B."/>
            <person name="Kent A.D."/>
        </authorList>
    </citation>
    <scope>NUCLEOTIDE SEQUENCE [LARGE SCALE GENOMIC DNA]</scope>
    <source>
        <strain evidence="4">1</strain>
    </source>
</reference>
<dbReference type="GO" id="GO:0050118">
    <property type="term" value="F:N-acetyldiaminopimelate deacetylase activity"/>
    <property type="evidence" value="ECO:0007669"/>
    <property type="project" value="UniProtKB-ARBA"/>
</dbReference>
<dbReference type="SUPFAM" id="SSF55031">
    <property type="entry name" value="Bacterial exopeptidase dimerisation domain"/>
    <property type="match status" value="1"/>
</dbReference>
<dbReference type="Pfam" id="PF07687">
    <property type="entry name" value="M20_dimer"/>
    <property type="match status" value="1"/>
</dbReference>
<dbReference type="PANTHER" id="PTHR11014">
    <property type="entry name" value="PEPTIDASE M20 FAMILY MEMBER"/>
    <property type="match status" value="1"/>
</dbReference>
<keyword evidence="5" id="KW-1185">Reference proteome</keyword>
<dbReference type="NCBIfam" id="TIGR01891">
    <property type="entry name" value="amidohydrolases"/>
    <property type="match status" value="1"/>
</dbReference>
<gene>
    <name evidence="4" type="ORF">MPLG2_3859</name>
</gene>
<feature type="binding site" evidence="2">
    <location>
        <position position="371"/>
    </location>
    <ligand>
        <name>Mn(2+)</name>
        <dbReference type="ChEBI" id="CHEBI:29035"/>
        <label>2</label>
    </ligand>
</feature>
<keyword evidence="1 4" id="KW-0378">Hydrolase</keyword>
<dbReference type="InterPro" id="IPR011650">
    <property type="entry name" value="Peptidase_M20_dimer"/>
</dbReference>